<evidence type="ECO:0000313" key="2">
    <source>
        <dbReference type="EMBL" id="PKS13174.1"/>
    </source>
</evidence>
<dbReference type="EMBL" id="NLAX01000002">
    <property type="protein sequence ID" value="PKS13174.1"/>
    <property type="molecule type" value="Genomic_DNA"/>
</dbReference>
<dbReference type="PANTHER" id="PTHR33112:SF16">
    <property type="entry name" value="HETEROKARYON INCOMPATIBILITY DOMAIN-CONTAINING PROTEIN"/>
    <property type="match status" value="1"/>
</dbReference>
<dbReference type="OrthoDB" id="4588820at2759"/>
<dbReference type="STRING" id="41688.A0A2N3NL66"/>
<name>A0A2N3NL66_9PEZI</name>
<dbReference type="PANTHER" id="PTHR33112">
    <property type="entry name" value="DOMAIN PROTEIN, PUTATIVE-RELATED"/>
    <property type="match status" value="1"/>
</dbReference>
<sequence length="175" mass="18889">MDSYAFNLEVRGDSNTNSPVNIELFSVDVEGNPPIAGMGTSALLGGDTSTRSSLEWARKGISECASSHVLGGEGRDVSLPTRLVDVRPQQKDGRGGVRLALTTGKPGTYASLSHCWGKDPMPIKTLESNLTEHLDFIAFDSLPKTVQHAVAITRELGIDYLWIDTLCIVQDSKDD</sequence>
<dbReference type="InParanoid" id="A0A2N3NL66"/>
<dbReference type="Proteomes" id="UP000233524">
    <property type="component" value="Unassembled WGS sequence"/>
</dbReference>
<protein>
    <recommendedName>
        <fullName evidence="1">Heterokaryon incompatibility domain-containing protein</fullName>
    </recommendedName>
</protein>
<proteinExistence type="predicted"/>
<evidence type="ECO:0000313" key="3">
    <source>
        <dbReference type="Proteomes" id="UP000233524"/>
    </source>
</evidence>
<comment type="caution">
    <text evidence="2">The sequence shown here is derived from an EMBL/GenBank/DDBJ whole genome shotgun (WGS) entry which is preliminary data.</text>
</comment>
<evidence type="ECO:0000259" key="1">
    <source>
        <dbReference type="Pfam" id="PF06985"/>
    </source>
</evidence>
<dbReference type="VEuPathDB" id="FungiDB:jhhlp_000518"/>
<reference evidence="2 3" key="1">
    <citation type="journal article" date="2017" name="G3 (Bethesda)">
        <title>First Draft Genome Sequence of the Pathogenic Fungus Lomentospora prolificans (Formerly Scedosporium prolificans).</title>
        <authorList>
            <person name="Luo R."/>
            <person name="Zimin A."/>
            <person name="Workman R."/>
            <person name="Fan Y."/>
            <person name="Pertea G."/>
            <person name="Grossman N."/>
            <person name="Wear M.P."/>
            <person name="Jia B."/>
            <person name="Miller H."/>
            <person name="Casadevall A."/>
            <person name="Timp W."/>
            <person name="Zhang S.X."/>
            <person name="Salzberg S.L."/>
        </authorList>
    </citation>
    <scope>NUCLEOTIDE SEQUENCE [LARGE SCALE GENOMIC DNA]</scope>
    <source>
        <strain evidence="2 3">JHH-5317</strain>
    </source>
</reference>
<feature type="domain" description="Heterokaryon incompatibility" evidence="1">
    <location>
        <begin position="109"/>
        <end position="174"/>
    </location>
</feature>
<dbReference type="Pfam" id="PF06985">
    <property type="entry name" value="HET"/>
    <property type="match status" value="1"/>
</dbReference>
<accession>A0A2N3NL66</accession>
<dbReference type="AlphaFoldDB" id="A0A2N3NL66"/>
<organism evidence="2 3">
    <name type="scientific">Lomentospora prolificans</name>
    <dbReference type="NCBI Taxonomy" id="41688"/>
    <lineage>
        <taxon>Eukaryota</taxon>
        <taxon>Fungi</taxon>
        <taxon>Dikarya</taxon>
        <taxon>Ascomycota</taxon>
        <taxon>Pezizomycotina</taxon>
        <taxon>Sordariomycetes</taxon>
        <taxon>Hypocreomycetidae</taxon>
        <taxon>Microascales</taxon>
        <taxon>Microascaceae</taxon>
        <taxon>Lomentospora</taxon>
    </lineage>
</organism>
<gene>
    <name evidence="2" type="ORF">jhhlp_000518</name>
</gene>
<keyword evidence="3" id="KW-1185">Reference proteome</keyword>
<dbReference type="InterPro" id="IPR010730">
    <property type="entry name" value="HET"/>
</dbReference>